<dbReference type="AlphaFoldDB" id="A0A0E9U0W4"/>
<dbReference type="EMBL" id="GBXM01049210">
    <property type="protein sequence ID" value="JAH59367.1"/>
    <property type="molecule type" value="Transcribed_RNA"/>
</dbReference>
<accession>A0A0E9U0W4</accession>
<reference evidence="1" key="1">
    <citation type="submission" date="2014-11" db="EMBL/GenBank/DDBJ databases">
        <authorList>
            <person name="Amaro Gonzalez C."/>
        </authorList>
    </citation>
    <scope>NUCLEOTIDE SEQUENCE</scope>
</reference>
<protein>
    <submittedName>
        <fullName evidence="1">Uncharacterized protein</fullName>
    </submittedName>
</protein>
<proteinExistence type="predicted"/>
<reference evidence="1" key="2">
    <citation type="journal article" date="2015" name="Fish Shellfish Immunol.">
        <title>Early steps in the European eel (Anguilla anguilla)-Vibrio vulnificus interaction in the gills: Role of the RtxA13 toxin.</title>
        <authorList>
            <person name="Callol A."/>
            <person name="Pajuelo D."/>
            <person name="Ebbesson L."/>
            <person name="Teles M."/>
            <person name="MacKenzie S."/>
            <person name="Amaro C."/>
        </authorList>
    </citation>
    <scope>NUCLEOTIDE SEQUENCE</scope>
</reference>
<evidence type="ECO:0000313" key="1">
    <source>
        <dbReference type="EMBL" id="JAH59367.1"/>
    </source>
</evidence>
<organism evidence="1">
    <name type="scientific">Anguilla anguilla</name>
    <name type="common">European freshwater eel</name>
    <name type="synonym">Muraena anguilla</name>
    <dbReference type="NCBI Taxonomy" id="7936"/>
    <lineage>
        <taxon>Eukaryota</taxon>
        <taxon>Metazoa</taxon>
        <taxon>Chordata</taxon>
        <taxon>Craniata</taxon>
        <taxon>Vertebrata</taxon>
        <taxon>Euteleostomi</taxon>
        <taxon>Actinopterygii</taxon>
        <taxon>Neopterygii</taxon>
        <taxon>Teleostei</taxon>
        <taxon>Anguilliformes</taxon>
        <taxon>Anguillidae</taxon>
        <taxon>Anguilla</taxon>
    </lineage>
</organism>
<name>A0A0E9U0W4_ANGAN</name>
<sequence>MLMKVKEAVMSLRNKKATIGDISQTLAKLRLTKINCLEHHHEEKEYWRAE</sequence>